<evidence type="ECO:0000313" key="1">
    <source>
        <dbReference type="EMBL" id="PON85445.1"/>
    </source>
</evidence>
<dbReference type="InParanoid" id="A0A2P5EIU2"/>
<evidence type="ECO:0000313" key="2">
    <source>
        <dbReference type="Proteomes" id="UP000237000"/>
    </source>
</evidence>
<name>A0A2P5EIU2_TREOI</name>
<dbReference type="Proteomes" id="UP000237000">
    <property type="component" value="Unassembled WGS sequence"/>
</dbReference>
<gene>
    <name evidence="1" type="ORF">TorRG33x02_187250</name>
</gene>
<proteinExistence type="predicted"/>
<reference evidence="2" key="1">
    <citation type="submission" date="2016-06" db="EMBL/GenBank/DDBJ databases">
        <title>Parallel loss of symbiosis genes in relatives of nitrogen-fixing non-legume Parasponia.</title>
        <authorList>
            <person name="Van Velzen R."/>
            <person name="Holmer R."/>
            <person name="Bu F."/>
            <person name="Rutten L."/>
            <person name="Van Zeijl A."/>
            <person name="Liu W."/>
            <person name="Santuari L."/>
            <person name="Cao Q."/>
            <person name="Sharma T."/>
            <person name="Shen D."/>
            <person name="Roswanjaya Y."/>
            <person name="Wardhani T."/>
            <person name="Kalhor M.S."/>
            <person name="Jansen J."/>
            <person name="Van den Hoogen J."/>
            <person name="Gungor B."/>
            <person name="Hartog M."/>
            <person name="Hontelez J."/>
            <person name="Verver J."/>
            <person name="Yang W.-C."/>
            <person name="Schijlen E."/>
            <person name="Repin R."/>
            <person name="Schilthuizen M."/>
            <person name="Schranz E."/>
            <person name="Heidstra R."/>
            <person name="Miyata K."/>
            <person name="Fedorova E."/>
            <person name="Kohlen W."/>
            <person name="Bisseling T."/>
            <person name="Smit S."/>
            <person name="Geurts R."/>
        </authorList>
    </citation>
    <scope>NUCLEOTIDE SEQUENCE [LARGE SCALE GENOMIC DNA]</scope>
    <source>
        <strain evidence="2">cv. RG33-2</strain>
    </source>
</reference>
<sequence length="68" mass="7940">MGVERHLVFTHETSQKPSYVNFIHHDIGFICYFNGVLIRNLTLDGIIMIVNLPDWIASIKDKYNYISK</sequence>
<accession>A0A2P5EIU2</accession>
<dbReference type="EMBL" id="JXTC01000147">
    <property type="protein sequence ID" value="PON85445.1"/>
    <property type="molecule type" value="Genomic_DNA"/>
</dbReference>
<organism evidence="1 2">
    <name type="scientific">Trema orientale</name>
    <name type="common">Charcoal tree</name>
    <name type="synonym">Celtis orientalis</name>
    <dbReference type="NCBI Taxonomy" id="63057"/>
    <lineage>
        <taxon>Eukaryota</taxon>
        <taxon>Viridiplantae</taxon>
        <taxon>Streptophyta</taxon>
        <taxon>Embryophyta</taxon>
        <taxon>Tracheophyta</taxon>
        <taxon>Spermatophyta</taxon>
        <taxon>Magnoliopsida</taxon>
        <taxon>eudicotyledons</taxon>
        <taxon>Gunneridae</taxon>
        <taxon>Pentapetalae</taxon>
        <taxon>rosids</taxon>
        <taxon>fabids</taxon>
        <taxon>Rosales</taxon>
        <taxon>Cannabaceae</taxon>
        <taxon>Trema</taxon>
    </lineage>
</organism>
<keyword evidence="2" id="KW-1185">Reference proteome</keyword>
<comment type="caution">
    <text evidence="1">The sequence shown here is derived from an EMBL/GenBank/DDBJ whole genome shotgun (WGS) entry which is preliminary data.</text>
</comment>
<protein>
    <submittedName>
        <fullName evidence="1">Uncharacterized protein</fullName>
    </submittedName>
</protein>
<dbReference type="AlphaFoldDB" id="A0A2P5EIU2"/>